<evidence type="ECO:0000256" key="4">
    <source>
        <dbReference type="SAM" id="Phobius"/>
    </source>
</evidence>
<feature type="transmembrane region" description="Helical" evidence="4">
    <location>
        <begin position="292"/>
        <end position="311"/>
    </location>
</feature>
<feature type="transmembrane region" description="Helical" evidence="4">
    <location>
        <begin position="317"/>
        <end position="335"/>
    </location>
</feature>
<gene>
    <name evidence="6" type="ORF">ABK905_19625</name>
</gene>
<feature type="transmembrane region" description="Helical" evidence="4">
    <location>
        <begin position="264"/>
        <end position="285"/>
    </location>
</feature>
<evidence type="ECO:0000256" key="1">
    <source>
        <dbReference type="ARBA" id="ARBA00022692"/>
    </source>
</evidence>
<feature type="transmembrane region" description="Helical" evidence="4">
    <location>
        <begin position="347"/>
        <end position="370"/>
    </location>
</feature>
<sequence length="414" mass="42338">MTNKVKTVAADSTRRQGNADLKPLWVVFGLAMGPVVALGLSRFAYALLLPTMRSDLGWSFADAGSLNTANALGYLGGALVAAPVGRRFGGKVMFAFGLLATAIATGASGLTANFTALLVLRLIAGFTGAIAFVSGAGLTSSAATGASALRASTLLGVYFAGAGIGVTASALAVPLLLATLGWRVGWLILGGLALVATFYGWFASSRLSFQPSYGVYSARGGWSPRFMAYELLAYGLYGAGYIAYATFIVAYLRGSEGFDSESVIVFWTILGLAAVVAAFAWVPVLGRLTGGWGAAATLGTVTIGAALPLLWPEPAGAYLSSILFGGSFLAVIAAVTSFARRAAKPHAWTAAIAALTIAFGIGQCIGPVLTGALADGPNGIRAGLWLSVGILLVSTIIAAFQPEPSARWDDRGTM</sequence>
<feature type="transmembrane region" description="Helical" evidence="4">
    <location>
        <begin position="231"/>
        <end position="252"/>
    </location>
</feature>
<feature type="transmembrane region" description="Helical" evidence="4">
    <location>
        <begin position="184"/>
        <end position="202"/>
    </location>
</feature>
<dbReference type="SUPFAM" id="SSF103473">
    <property type="entry name" value="MFS general substrate transporter"/>
    <property type="match status" value="1"/>
</dbReference>
<feature type="domain" description="Major facilitator superfamily (MFS) profile" evidence="5">
    <location>
        <begin position="27"/>
        <end position="406"/>
    </location>
</feature>
<dbReference type="Pfam" id="PF06779">
    <property type="entry name" value="MFS_4"/>
    <property type="match status" value="1"/>
</dbReference>
<organism evidence="6">
    <name type="scientific">Acerihabitans sp. KWT182</name>
    <dbReference type="NCBI Taxonomy" id="3157919"/>
    <lineage>
        <taxon>Bacteria</taxon>
        <taxon>Pseudomonadati</taxon>
        <taxon>Pseudomonadota</taxon>
        <taxon>Gammaproteobacteria</taxon>
        <taxon>Enterobacterales</taxon>
        <taxon>Pectobacteriaceae</taxon>
        <taxon>Acerihabitans</taxon>
    </lineage>
</organism>
<reference evidence="6" key="1">
    <citation type="submission" date="2024-06" db="EMBL/GenBank/DDBJ databases">
        <authorList>
            <person name="Coelho C."/>
            <person name="Bento M."/>
            <person name="Garcia E."/>
            <person name="Camelo A."/>
            <person name="Brandao I."/>
            <person name="Espirito Santo C."/>
            <person name="Trovao J."/>
            <person name="Verissimo A."/>
            <person name="Costa J."/>
            <person name="Tiago I."/>
        </authorList>
    </citation>
    <scope>NUCLEOTIDE SEQUENCE</scope>
    <source>
        <strain evidence="6">KWT182</strain>
    </source>
</reference>
<evidence type="ECO:0000259" key="5">
    <source>
        <dbReference type="PROSITE" id="PS50850"/>
    </source>
</evidence>
<dbReference type="InterPro" id="IPR010645">
    <property type="entry name" value="MFS_4"/>
</dbReference>
<name>A0AAU7Q6Y7_9GAMM</name>
<dbReference type="Gene3D" id="1.20.1250.20">
    <property type="entry name" value="MFS general substrate transporter like domains"/>
    <property type="match status" value="2"/>
</dbReference>
<proteinExistence type="predicted"/>
<dbReference type="AlphaFoldDB" id="A0AAU7Q6Y7"/>
<dbReference type="InterPro" id="IPR020846">
    <property type="entry name" value="MFS_dom"/>
</dbReference>
<dbReference type="EMBL" id="CP157947">
    <property type="protein sequence ID" value="XBS68774.1"/>
    <property type="molecule type" value="Genomic_DNA"/>
</dbReference>
<dbReference type="PANTHER" id="PTHR23537">
    <property type="match status" value="1"/>
</dbReference>
<feature type="transmembrane region" description="Helical" evidence="4">
    <location>
        <begin position="155"/>
        <end position="178"/>
    </location>
</feature>
<accession>A0AAU7Q6Y7</accession>
<evidence type="ECO:0000313" key="6">
    <source>
        <dbReference type="EMBL" id="XBS68774.1"/>
    </source>
</evidence>
<feature type="transmembrane region" description="Helical" evidence="4">
    <location>
        <begin position="118"/>
        <end position="143"/>
    </location>
</feature>
<dbReference type="PANTHER" id="PTHR23537:SF1">
    <property type="entry name" value="SUGAR TRANSPORTER"/>
    <property type="match status" value="1"/>
</dbReference>
<evidence type="ECO:0000256" key="3">
    <source>
        <dbReference type="ARBA" id="ARBA00023136"/>
    </source>
</evidence>
<dbReference type="GO" id="GO:0022857">
    <property type="term" value="F:transmembrane transporter activity"/>
    <property type="evidence" value="ECO:0007669"/>
    <property type="project" value="InterPro"/>
</dbReference>
<keyword evidence="3 4" id="KW-0472">Membrane</keyword>
<feature type="transmembrane region" description="Helical" evidence="4">
    <location>
        <begin position="92"/>
        <end position="112"/>
    </location>
</feature>
<dbReference type="GO" id="GO:0005886">
    <property type="term" value="C:plasma membrane"/>
    <property type="evidence" value="ECO:0007669"/>
    <property type="project" value="TreeGrafter"/>
</dbReference>
<feature type="transmembrane region" description="Helical" evidence="4">
    <location>
        <begin position="24"/>
        <end position="48"/>
    </location>
</feature>
<dbReference type="InterPro" id="IPR036259">
    <property type="entry name" value="MFS_trans_sf"/>
</dbReference>
<keyword evidence="1 4" id="KW-0812">Transmembrane</keyword>
<protein>
    <submittedName>
        <fullName evidence="6">YbfB/YjiJ family MFS transporter</fullName>
    </submittedName>
</protein>
<keyword evidence="2 4" id="KW-1133">Transmembrane helix</keyword>
<feature type="transmembrane region" description="Helical" evidence="4">
    <location>
        <begin position="382"/>
        <end position="400"/>
    </location>
</feature>
<evidence type="ECO:0000256" key="2">
    <source>
        <dbReference type="ARBA" id="ARBA00022989"/>
    </source>
</evidence>
<dbReference type="PROSITE" id="PS50850">
    <property type="entry name" value="MFS"/>
    <property type="match status" value="1"/>
</dbReference>
<feature type="transmembrane region" description="Helical" evidence="4">
    <location>
        <begin position="68"/>
        <end position="85"/>
    </location>
</feature>